<proteinExistence type="predicted"/>
<organism evidence="1 2">
    <name type="scientific">Amycolatopsis jiangsuensis</name>
    <dbReference type="NCBI Taxonomy" id="1181879"/>
    <lineage>
        <taxon>Bacteria</taxon>
        <taxon>Bacillati</taxon>
        <taxon>Actinomycetota</taxon>
        <taxon>Actinomycetes</taxon>
        <taxon>Pseudonocardiales</taxon>
        <taxon>Pseudonocardiaceae</taxon>
        <taxon>Amycolatopsis</taxon>
    </lineage>
</organism>
<name>A0A840J7T2_9PSEU</name>
<reference evidence="1 2" key="1">
    <citation type="submission" date="2020-08" db="EMBL/GenBank/DDBJ databases">
        <title>Sequencing the genomes of 1000 actinobacteria strains.</title>
        <authorList>
            <person name="Klenk H.-P."/>
        </authorList>
    </citation>
    <scope>NUCLEOTIDE SEQUENCE [LARGE SCALE GENOMIC DNA]</scope>
    <source>
        <strain evidence="1 2">DSM 45859</strain>
    </source>
</reference>
<accession>A0A840J7T2</accession>
<dbReference type="EMBL" id="JACHMG010000001">
    <property type="protein sequence ID" value="MBB4689665.1"/>
    <property type="molecule type" value="Genomic_DNA"/>
</dbReference>
<dbReference type="Gene3D" id="3.40.50.720">
    <property type="entry name" value="NAD(P)-binding Rossmann-like Domain"/>
    <property type="match status" value="1"/>
</dbReference>
<gene>
    <name evidence="1" type="ORF">BJY18_007150</name>
</gene>
<sequence>MNAIEVGFIDRADVSDAVLSMASEEARYVTGTTHGIDAGALAPSRIPHG</sequence>
<keyword evidence="2" id="KW-1185">Reference proteome</keyword>
<dbReference type="AlphaFoldDB" id="A0A840J7T2"/>
<evidence type="ECO:0000313" key="2">
    <source>
        <dbReference type="Proteomes" id="UP000581769"/>
    </source>
</evidence>
<evidence type="ECO:0000313" key="1">
    <source>
        <dbReference type="EMBL" id="MBB4689665.1"/>
    </source>
</evidence>
<dbReference type="InterPro" id="IPR036291">
    <property type="entry name" value="NAD(P)-bd_dom_sf"/>
</dbReference>
<dbReference type="SUPFAM" id="SSF51735">
    <property type="entry name" value="NAD(P)-binding Rossmann-fold domains"/>
    <property type="match status" value="1"/>
</dbReference>
<dbReference type="RefSeq" id="WP_184784156.1">
    <property type="nucleotide sequence ID" value="NZ_JACHMG010000001.1"/>
</dbReference>
<comment type="caution">
    <text evidence="1">The sequence shown here is derived from an EMBL/GenBank/DDBJ whole genome shotgun (WGS) entry which is preliminary data.</text>
</comment>
<dbReference type="Proteomes" id="UP000581769">
    <property type="component" value="Unassembled WGS sequence"/>
</dbReference>
<protein>
    <submittedName>
        <fullName evidence="1">NAD(P)-dependent dehydrogenase (Short-subunit alcohol dehydrogenase family)</fullName>
    </submittedName>
</protein>